<dbReference type="Pfam" id="PF13920">
    <property type="entry name" value="zf-C3HC4_3"/>
    <property type="match status" value="1"/>
</dbReference>
<comment type="caution">
    <text evidence="6">The sequence shown here is derived from an EMBL/GenBank/DDBJ whole genome shotgun (WGS) entry which is preliminary data.</text>
</comment>
<gene>
    <name evidence="6" type="ORF">E3N88_08645</name>
</gene>
<evidence type="ECO:0000256" key="2">
    <source>
        <dbReference type="ARBA" id="ARBA00022771"/>
    </source>
</evidence>
<dbReference type="OrthoDB" id="1711136at2759"/>
<evidence type="ECO:0000256" key="4">
    <source>
        <dbReference type="PROSITE-ProRule" id="PRU00175"/>
    </source>
</evidence>
<dbReference type="AlphaFoldDB" id="A0A5N6PGS7"/>
<reference evidence="6 7" key="1">
    <citation type="submission" date="2019-05" db="EMBL/GenBank/DDBJ databases">
        <title>Mikania micrantha, genome provides insights into the molecular mechanism of rapid growth.</title>
        <authorList>
            <person name="Liu B."/>
        </authorList>
    </citation>
    <scope>NUCLEOTIDE SEQUENCE [LARGE SCALE GENOMIC DNA]</scope>
    <source>
        <strain evidence="6">NLD-2019</strain>
        <tissue evidence="6">Leaf</tissue>
    </source>
</reference>
<evidence type="ECO:0000313" key="7">
    <source>
        <dbReference type="Proteomes" id="UP000326396"/>
    </source>
</evidence>
<sequence>MAVEPPANLSVRPINRTKMMFGAVDKQSDANVCLGYRPAHPLSGTTTAETLPPMYSSAFSIPDLVKADSELTYNLPVSRKRSRYCSSICAFSGDEYSYWNQIDHCDTFTFLGDDISSQIQQQEFEIDQFVARHNEEVRMQIKEKRRRNSMKLIAALEEGATQRLRAKEDEIMKMMKLNCALEDKVKSMCIENQIWRELALTNEATANALRSNLKQVLEQVVHGNFRHHNTQAGEDDAAVALADDAQSCCESNKGNELILAEQDSSNSHMNRWCRRCGEAESSVLLLPCRHLCLCTVCVSSVDICPICKSAKNISVHVHMS</sequence>
<evidence type="ECO:0000256" key="1">
    <source>
        <dbReference type="ARBA" id="ARBA00022723"/>
    </source>
</evidence>
<organism evidence="6 7">
    <name type="scientific">Mikania micrantha</name>
    <name type="common">bitter vine</name>
    <dbReference type="NCBI Taxonomy" id="192012"/>
    <lineage>
        <taxon>Eukaryota</taxon>
        <taxon>Viridiplantae</taxon>
        <taxon>Streptophyta</taxon>
        <taxon>Embryophyta</taxon>
        <taxon>Tracheophyta</taxon>
        <taxon>Spermatophyta</taxon>
        <taxon>Magnoliopsida</taxon>
        <taxon>eudicotyledons</taxon>
        <taxon>Gunneridae</taxon>
        <taxon>Pentapetalae</taxon>
        <taxon>asterids</taxon>
        <taxon>campanulids</taxon>
        <taxon>Asterales</taxon>
        <taxon>Asteraceae</taxon>
        <taxon>Asteroideae</taxon>
        <taxon>Heliantheae alliance</taxon>
        <taxon>Eupatorieae</taxon>
        <taxon>Mikania</taxon>
    </lineage>
</organism>
<keyword evidence="3" id="KW-0862">Zinc</keyword>
<dbReference type="PROSITE" id="PS50089">
    <property type="entry name" value="ZF_RING_2"/>
    <property type="match status" value="1"/>
</dbReference>
<dbReference type="PANTHER" id="PTHR42647">
    <property type="entry name" value="SBP (S-RIBONUCLEASE BINDING PROTEIN) FAMILY PROTEIN"/>
    <property type="match status" value="1"/>
</dbReference>
<evidence type="ECO:0000259" key="5">
    <source>
        <dbReference type="PROSITE" id="PS50089"/>
    </source>
</evidence>
<dbReference type="GO" id="GO:0004842">
    <property type="term" value="F:ubiquitin-protein transferase activity"/>
    <property type="evidence" value="ECO:0007669"/>
    <property type="project" value="TreeGrafter"/>
</dbReference>
<evidence type="ECO:0000313" key="6">
    <source>
        <dbReference type="EMBL" id="KAD6453939.1"/>
    </source>
</evidence>
<accession>A0A5N6PGS7</accession>
<dbReference type="GO" id="GO:0043067">
    <property type="term" value="P:regulation of programmed cell death"/>
    <property type="evidence" value="ECO:0007669"/>
    <property type="project" value="TreeGrafter"/>
</dbReference>
<dbReference type="EMBL" id="SZYD01000004">
    <property type="protein sequence ID" value="KAD6453939.1"/>
    <property type="molecule type" value="Genomic_DNA"/>
</dbReference>
<dbReference type="Gene3D" id="3.30.40.10">
    <property type="entry name" value="Zinc/RING finger domain, C3HC4 (zinc finger)"/>
    <property type="match status" value="1"/>
</dbReference>
<name>A0A5N6PGS7_9ASTR</name>
<dbReference type="CDD" id="cd16649">
    <property type="entry name" value="mRING-HC-C3HC5_CGRF1-like"/>
    <property type="match status" value="1"/>
</dbReference>
<keyword evidence="1" id="KW-0479">Metal-binding</keyword>
<proteinExistence type="predicted"/>
<protein>
    <recommendedName>
        <fullName evidence="5">RING-type domain-containing protein</fullName>
    </recommendedName>
</protein>
<keyword evidence="2 4" id="KW-0863">Zinc-finger</keyword>
<dbReference type="InterPro" id="IPR001841">
    <property type="entry name" value="Znf_RING"/>
</dbReference>
<dbReference type="InterPro" id="IPR013083">
    <property type="entry name" value="Znf_RING/FYVE/PHD"/>
</dbReference>
<dbReference type="GO" id="GO:0008270">
    <property type="term" value="F:zinc ion binding"/>
    <property type="evidence" value="ECO:0007669"/>
    <property type="project" value="UniProtKB-KW"/>
</dbReference>
<feature type="domain" description="RING-type" evidence="5">
    <location>
        <begin position="273"/>
        <end position="308"/>
    </location>
</feature>
<dbReference type="Proteomes" id="UP000326396">
    <property type="component" value="Linkage Group LG12"/>
</dbReference>
<evidence type="ECO:0000256" key="3">
    <source>
        <dbReference type="ARBA" id="ARBA00022833"/>
    </source>
</evidence>
<keyword evidence="7" id="KW-1185">Reference proteome</keyword>
<dbReference type="PANTHER" id="PTHR42647:SF12">
    <property type="entry name" value="BOI-RELATED E3 UBIQUITIN-PROTEIN LIGASE 2-RELATED"/>
    <property type="match status" value="1"/>
</dbReference>